<gene>
    <name evidence="1" type="ORF">A3C07_04275</name>
</gene>
<accession>A0A1G2KLN2</accession>
<protein>
    <submittedName>
        <fullName evidence="1">Uncharacterized protein</fullName>
    </submittedName>
</protein>
<proteinExistence type="predicted"/>
<dbReference type="AlphaFoldDB" id="A0A1G2KLN2"/>
<sequence>MRRVFDIALQEERNAFKLLDRKDPEGVKMLLGLYYEDTEYFDLGVLTALRTQFFERIERAFLAHPYKNIAGAMSNIMVKVDGHLPMPIRFLEKMLMLLDESDDDIGEKDRTSMAICLSIFVPSHPDLLDFYGMCMKERLERLCSEDPDSKIGIVLSNILLKVKKRFKDRQEQSQSE</sequence>
<dbReference type="STRING" id="1802270.A3C07_04275"/>
<dbReference type="EMBL" id="MHQI01000018">
    <property type="protein sequence ID" value="OHA00353.1"/>
    <property type="molecule type" value="Genomic_DNA"/>
</dbReference>
<comment type="caution">
    <text evidence="1">The sequence shown here is derived from an EMBL/GenBank/DDBJ whole genome shotgun (WGS) entry which is preliminary data.</text>
</comment>
<organism evidence="1 2">
    <name type="scientific">Candidatus Sungbacteria bacterium RIFCSPHIGHO2_02_FULL_47_11</name>
    <dbReference type="NCBI Taxonomy" id="1802270"/>
    <lineage>
        <taxon>Bacteria</taxon>
        <taxon>Candidatus Sungiibacteriota</taxon>
    </lineage>
</organism>
<name>A0A1G2KLN2_9BACT</name>
<dbReference type="Proteomes" id="UP000179023">
    <property type="component" value="Unassembled WGS sequence"/>
</dbReference>
<reference evidence="1 2" key="1">
    <citation type="journal article" date="2016" name="Nat. Commun.">
        <title>Thousands of microbial genomes shed light on interconnected biogeochemical processes in an aquifer system.</title>
        <authorList>
            <person name="Anantharaman K."/>
            <person name="Brown C.T."/>
            <person name="Hug L.A."/>
            <person name="Sharon I."/>
            <person name="Castelle C.J."/>
            <person name="Probst A.J."/>
            <person name="Thomas B.C."/>
            <person name="Singh A."/>
            <person name="Wilkins M.J."/>
            <person name="Karaoz U."/>
            <person name="Brodie E.L."/>
            <person name="Williams K.H."/>
            <person name="Hubbard S.S."/>
            <person name="Banfield J.F."/>
        </authorList>
    </citation>
    <scope>NUCLEOTIDE SEQUENCE [LARGE SCALE GENOMIC DNA]</scope>
</reference>
<evidence type="ECO:0000313" key="2">
    <source>
        <dbReference type="Proteomes" id="UP000179023"/>
    </source>
</evidence>
<evidence type="ECO:0000313" key="1">
    <source>
        <dbReference type="EMBL" id="OHA00353.1"/>
    </source>
</evidence>